<sequence length="117" mass="13367">MATLEPDENCLIEPLIEAISGKWKLLIIYWLAQETSRFNQLQRNLGSITHRTLTRQLVELQDAGFVSRKDFRTIPPHVEYSLTSLGQSLIPLLQAMHEWAATNAGKMAHPKDSKERI</sequence>
<keyword evidence="3" id="KW-0804">Transcription</keyword>
<proteinExistence type="predicted"/>
<dbReference type="PANTHER" id="PTHR33204">
    <property type="entry name" value="TRANSCRIPTIONAL REGULATOR, MARR FAMILY"/>
    <property type="match status" value="1"/>
</dbReference>
<evidence type="ECO:0000313" key="5">
    <source>
        <dbReference type="EMBL" id="RLK08464.1"/>
    </source>
</evidence>
<dbReference type="STRING" id="981384.GCA_000192475_01030"/>
<reference evidence="5 6" key="1">
    <citation type="submission" date="2018-10" db="EMBL/GenBank/DDBJ databases">
        <title>Genomic Encyclopedia of Archaeal and Bacterial Type Strains, Phase II (KMG-II): from individual species to whole genera.</title>
        <authorList>
            <person name="Goeker M."/>
        </authorList>
    </citation>
    <scope>NUCLEOTIDE SEQUENCE [LARGE SCALE GENOMIC DNA]</scope>
    <source>
        <strain evidence="5 6">DSM 29317</strain>
    </source>
</reference>
<dbReference type="InterPro" id="IPR036388">
    <property type="entry name" value="WH-like_DNA-bd_sf"/>
</dbReference>
<dbReference type="Proteomes" id="UP000271700">
    <property type="component" value="Unassembled WGS sequence"/>
</dbReference>
<dbReference type="RefSeq" id="WP_010442661.1">
    <property type="nucleotide sequence ID" value="NZ_AEYW01000018.1"/>
</dbReference>
<dbReference type="SUPFAM" id="SSF46785">
    <property type="entry name" value="Winged helix' DNA-binding domain"/>
    <property type="match status" value="1"/>
</dbReference>
<dbReference type="InterPro" id="IPR036390">
    <property type="entry name" value="WH_DNA-bd_sf"/>
</dbReference>
<organism evidence="5 6">
    <name type="scientific">Ruegeria conchae</name>
    <dbReference type="NCBI Taxonomy" id="981384"/>
    <lineage>
        <taxon>Bacteria</taxon>
        <taxon>Pseudomonadati</taxon>
        <taxon>Pseudomonadota</taxon>
        <taxon>Alphaproteobacteria</taxon>
        <taxon>Rhodobacterales</taxon>
        <taxon>Roseobacteraceae</taxon>
        <taxon>Ruegeria</taxon>
    </lineage>
</organism>
<comment type="caution">
    <text evidence="5">The sequence shown here is derived from an EMBL/GenBank/DDBJ whole genome shotgun (WGS) entry which is preliminary data.</text>
</comment>
<dbReference type="PANTHER" id="PTHR33204:SF29">
    <property type="entry name" value="TRANSCRIPTIONAL REGULATOR"/>
    <property type="match status" value="1"/>
</dbReference>
<keyword evidence="6" id="KW-1185">Reference proteome</keyword>
<evidence type="ECO:0000256" key="3">
    <source>
        <dbReference type="ARBA" id="ARBA00023163"/>
    </source>
</evidence>
<gene>
    <name evidence="5" type="ORF">CLV75_2142</name>
</gene>
<dbReference type="Gene3D" id="1.10.10.10">
    <property type="entry name" value="Winged helix-like DNA-binding domain superfamily/Winged helix DNA-binding domain"/>
    <property type="match status" value="1"/>
</dbReference>
<evidence type="ECO:0000313" key="6">
    <source>
        <dbReference type="Proteomes" id="UP000271700"/>
    </source>
</evidence>
<dbReference type="EMBL" id="RCCT01000002">
    <property type="protein sequence ID" value="RLK08464.1"/>
    <property type="molecule type" value="Genomic_DNA"/>
</dbReference>
<dbReference type="InterPro" id="IPR002577">
    <property type="entry name" value="HTH_HxlR"/>
</dbReference>
<dbReference type="Pfam" id="PF01638">
    <property type="entry name" value="HxlR"/>
    <property type="match status" value="1"/>
</dbReference>
<keyword evidence="2" id="KW-0238">DNA-binding</keyword>
<protein>
    <submittedName>
        <fullName evidence="5">HxlR family transcriptional regulator</fullName>
    </submittedName>
</protein>
<dbReference type="PROSITE" id="PS51118">
    <property type="entry name" value="HTH_HXLR"/>
    <property type="match status" value="1"/>
</dbReference>
<evidence type="ECO:0000259" key="4">
    <source>
        <dbReference type="PROSITE" id="PS51118"/>
    </source>
</evidence>
<name>A0A497ZRP6_9RHOB</name>
<dbReference type="OrthoDB" id="9800350at2"/>
<evidence type="ECO:0000256" key="1">
    <source>
        <dbReference type="ARBA" id="ARBA00023015"/>
    </source>
</evidence>
<accession>A0A497ZRP6</accession>
<feature type="domain" description="HTH hxlR-type" evidence="4">
    <location>
        <begin position="10"/>
        <end position="108"/>
    </location>
</feature>
<dbReference type="GO" id="GO:0003677">
    <property type="term" value="F:DNA binding"/>
    <property type="evidence" value="ECO:0007669"/>
    <property type="project" value="UniProtKB-KW"/>
</dbReference>
<dbReference type="AlphaFoldDB" id="A0A497ZRP6"/>
<keyword evidence="1" id="KW-0805">Transcription regulation</keyword>
<evidence type="ECO:0000256" key="2">
    <source>
        <dbReference type="ARBA" id="ARBA00023125"/>
    </source>
</evidence>